<dbReference type="OrthoDB" id="5765252at2"/>
<comment type="caution">
    <text evidence="2">The sequence shown here is derived from an EMBL/GenBank/DDBJ whole genome shotgun (WGS) entry which is preliminary data.</text>
</comment>
<reference evidence="2 3" key="1">
    <citation type="submission" date="2013-04" db="EMBL/GenBank/DDBJ databases">
        <title>Oceanococcus atlanticus 22II-S10r2 Genome Sequencing.</title>
        <authorList>
            <person name="Lai Q."/>
            <person name="Li G."/>
            <person name="Shao Z."/>
        </authorList>
    </citation>
    <scope>NUCLEOTIDE SEQUENCE [LARGE SCALE GENOMIC DNA]</scope>
    <source>
        <strain evidence="2 3">22II-S10r2</strain>
    </source>
</reference>
<dbReference type="GO" id="GO:0007165">
    <property type="term" value="P:signal transduction"/>
    <property type="evidence" value="ECO:0007669"/>
    <property type="project" value="InterPro"/>
</dbReference>
<dbReference type="GO" id="GO:0006935">
    <property type="term" value="P:chemotaxis"/>
    <property type="evidence" value="ECO:0007669"/>
    <property type="project" value="InterPro"/>
</dbReference>
<gene>
    <name evidence="2" type="ORF">ATO7_10642</name>
</gene>
<proteinExistence type="predicted"/>
<feature type="domain" description="CheW-like" evidence="1">
    <location>
        <begin position="8"/>
        <end position="151"/>
    </location>
</feature>
<organism evidence="2 3">
    <name type="scientific">Oceanococcus atlanticus</name>
    <dbReference type="NCBI Taxonomy" id="1317117"/>
    <lineage>
        <taxon>Bacteria</taxon>
        <taxon>Pseudomonadati</taxon>
        <taxon>Pseudomonadota</taxon>
        <taxon>Gammaproteobacteria</taxon>
        <taxon>Chromatiales</taxon>
        <taxon>Oceanococcaceae</taxon>
        <taxon>Oceanococcus</taxon>
    </lineage>
</organism>
<dbReference type="InterPro" id="IPR002545">
    <property type="entry name" value="CheW-lke_dom"/>
</dbReference>
<evidence type="ECO:0000313" key="2">
    <source>
        <dbReference type="EMBL" id="ORE87494.1"/>
    </source>
</evidence>
<dbReference type="SMART" id="SM00260">
    <property type="entry name" value="CheW"/>
    <property type="match status" value="1"/>
</dbReference>
<dbReference type="Gene3D" id="2.30.30.40">
    <property type="entry name" value="SH3 Domains"/>
    <property type="match status" value="1"/>
</dbReference>
<dbReference type="PROSITE" id="PS50851">
    <property type="entry name" value="CHEW"/>
    <property type="match status" value="1"/>
</dbReference>
<evidence type="ECO:0000259" key="1">
    <source>
        <dbReference type="PROSITE" id="PS50851"/>
    </source>
</evidence>
<dbReference type="InterPro" id="IPR036061">
    <property type="entry name" value="CheW-like_dom_sf"/>
</dbReference>
<dbReference type="Gene3D" id="2.40.50.180">
    <property type="entry name" value="CheA-289, Domain 4"/>
    <property type="match status" value="1"/>
</dbReference>
<dbReference type="Pfam" id="PF01584">
    <property type="entry name" value="CheW"/>
    <property type="match status" value="1"/>
</dbReference>
<accession>A0A1Y1SFP2</accession>
<dbReference type="STRING" id="1317117.ATO7_10642"/>
<dbReference type="EMBL" id="AQQV01000002">
    <property type="protein sequence ID" value="ORE87494.1"/>
    <property type="molecule type" value="Genomic_DNA"/>
</dbReference>
<sequence>MSDKLPSHVYGVIIDIEGETLILPNSAVLDVFGHDVISHRSDGPSWLLGQMRLQIDDVPVISLEGMLGQPIPAIERKTRVVVLKAPSHNASVALLARSYPLIVTLNEIALQPAPLEADNEAMNKLMLTAVQVANRRALVPDLDALVALSSRFVEA</sequence>
<name>A0A1Y1SFP2_9GAMM</name>
<protein>
    <submittedName>
        <fullName evidence="2">Chemotaxis CheW protein</fullName>
    </submittedName>
</protein>
<evidence type="ECO:0000313" key="3">
    <source>
        <dbReference type="Proteomes" id="UP000192342"/>
    </source>
</evidence>
<keyword evidence="3" id="KW-1185">Reference proteome</keyword>
<dbReference type="AlphaFoldDB" id="A0A1Y1SFP2"/>
<dbReference type="Proteomes" id="UP000192342">
    <property type="component" value="Unassembled WGS sequence"/>
</dbReference>
<dbReference type="RefSeq" id="WP_083561723.1">
    <property type="nucleotide sequence ID" value="NZ_AQQV01000002.1"/>
</dbReference>
<dbReference type="SUPFAM" id="SSF50341">
    <property type="entry name" value="CheW-like"/>
    <property type="match status" value="1"/>
</dbReference>